<proteinExistence type="predicted"/>
<evidence type="ECO:0000313" key="1">
    <source>
        <dbReference type="EMBL" id="QLG30032.1"/>
    </source>
</evidence>
<protein>
    <submittedName>
        <fullName evidence="1">Uncharacterized protein</fullName>
    </submittedName>
</protein>
<organism evidence="1 2">
    <name type="scientific">Halorarum halophilum</name>
    <dbReference type="NCBI Taxonomy" id="2743090"/>
    <lineage>
        <taxon>Archaea</taxon>
        <taxon>Methanobacteriati</taxon>
        <taxon>Methanobacteriota</taxon>
        <taxon>Stenosarchaea group</taxon>
        <taxon>Halobacteria</taxon>
        <taxon>Halobacteriales</taxon>
        <taxon>Haloferacaceae</taxon>
        <taxon>Halorarum</taxon>
    </lineage>
</organism>
<reference evidence="1 2" key="1">
    <citation type="submission" date="2020-07" db="EMBL/GenBank/DDBJ databases">
        <title>Gai3-2, isolated from salt lake.</title>
        <authorList>
            <person name="Cui H."/>
            <person name="Shi X."/>
        </authorList>
    </citation>
    <scope>NUCLEOTIDE SEQUENCE [LARGE SCALE GENOMIC DNA]</scope>
    <source>
        <strain evidence="1 2">Gai3-2</strain>
        <plasmid evidence="1 2">unnamed3</plasmid>
    </source>
</reference>
<dbReference type="KEGG" id="halg:HUG10_20720"/>
<dbReference type="EMBL" id="CP058532">
    <property type="protein sequence ID" value="QLG30032.1"/>
    <property type="molecule type" value="Genomic_DNA"/>
</dbReference>
<dbReference type="RefSeq" id="WP_179171606.1">
    <property type="nucleotide sequence ID" value="NZ_CP058532.1"/>
</dbReference>
<evidence type="ECO:0000313" key="2">
    <source>
        <dbReference type="Proteomes" id="UP000509750"/>
    </source>
</evidence>
<dbReference type="Proteomes" id="UP000509750">
    <property type="component" value="Plasmid unnamed3"/>
</dbReference>
<sequence length="112" mass="12873">MSPTTAAGGIQSSGEGWDSVDDDCMLCEMEQCTHWYYEDDELVIADNLVGRPFVIWKDHKQSVSIDELQTVQHRVRGIFSDHELQVIMNMVPDHWHAHIVEPGGDRAYLRFE</sequence>
<dbReference type="AlphaFoldDB" id="A0A7D5GEU6"/>
<keyword evidence="2" id="KW-1185">Reference proteome</keyword>
<geneLocation type="plasmid" evidence="1 2">
    <name>unnamed3</name>
</geneLocation>
<keyword evidence="1" id="KW-0614">Plasmid</keyword>
<dbReference type="GeneID" id="56031311"/>
<accession>A0A7D5GEU6</accession>
<name>A0A7D5GEU6_9EURY</name>
<gene>
    <name evidence="1" type="ORF">HUG10_20720</name>
</gene>